<evidence type="ECO:0000313" key="2">
    <source>
        <dbReference type="EMBL" id="KAG8057559.1"/>
    </source>
</evidence>
<proteinExistence type="predicted"/>
<dbReference type="AlphaFoldDB" id="A0A8J5VV77"/>
<feature type="region of interest" description="Disordered" evidence="1">
    <location>
        <begin position="1"/>
        <end position="53"/>
    </location>
</feature>
<feature type="region of interest" description="Disordered" evidence="1">
    <location>
        <begin position="70"/>
        <end position="89"/>
    </location>
</feature>
<reference evidence="2" key="2">
    <citation type="submission" date="2021-02" db="EMBL/GenBank/DDBJ databases">
        <authorList>
            <person name="Kimball J.A."/>
            <person name="Haas M.W."/>
            <person name="Macchietto M."/>
            <person name="Kono T."/>
            <person name="Duquette J."/>
            <person name="Shao M."/>
        </authorList>
    </citation>
    <scope>NUCLEOTIDE SEQUENCE</scope>
    <source>
        <tissue evidence="2">Fresh leaf tissue</tissue>
    </source>
</reference>
<reference evidence="2" key="1">
    <citation type="journal article" date="2021" name="bioRxiv">
        <title>Whole Genome Assembly and Annotation of Northern Wild Rice, Zizania palustris L., Supports a Whole Genome Duplication in the Zizania Genus.</title>
        <authorList>
            <person name="Haas M."/>
            <person name="Kono T."/>
            <person name="Macchietto M."/>
            <person name="Millas R."/>
            <person name="McGilp L."/>
            <person name="Shao M."/>
            <person name="Duquette J."/>
            <person name="Hirsch C.N."/>
            <person name="Kimball J."/>
        </authorList>
    </citation>
    <scope>NUCLEOTIDE SEQUENCE</scope>
    <source>
        <tissue evidence="2">Fresh leaf tissue</tissue>
    </source>
</reference>
<feature type="compositionally biased region" description="Basic residues" evidence="1">
    <location>
        <begin position="1"/>
        <end position="16"/>
    </location>
</feature>
<comment type="caution">
    <text evidence="2">The sequence shown here is derived from an EMBL/GenBank/DDBJ whole genome shotgun (WGS) entry which is preliminary data.</text>
</comment>
<gene>
    <name evidence="2" type="ORF">GUJ93_ZPchr0002g25601</name>
</gene>
<accession>A0A8J5VV77</accession>
<feature type="compositionally biased region" description="Polar residues" evidence="1">
    <location>
        <begin position="39"/>
        <end position="51"/>
    </location>
</feature>
<protein>
    <submittedName>
        <fullName evidence="2">Uncharacterized protein</fullName>
    </submittedName>
</protein>
<evidence type="ECO:0000256" key="1">
    <source>
        <dbReference type="SAM" id="MobiDB-lite"/>
    </source>
</evidence>
<evidence type="ECO:0000313" key="3">
    <source>
        <dbReference type="Proteomes" id="UP000729402"/>
    </source>
</evidence>
<organism evidence="2 3">
    <name type="scientific">Zizania palustris</name>
    <name type="common">Northern wild rice</name>
    <dbReference type="NCBI Taxonomy" id="103762"/>
    <lineage>
        <taxon>Eukaryota</taxon>
        <taxon>Viridiplantae</taxon>
        <taxon>Streptophyta</taxon>
        <taxon>Embryophyta</taxon>
        <taxon>Tracheophyta</taxon>
        <taxon>Spermatophyta</taxon>
        <taxon>Magnoliopsida</taxon>
        <taxon>Liliopsida</taxon>
        <taxon>Poales</taxon>
        <taxon>Poaceae</taxon>
        <taxon>BOP clade</taxon>
        <taxon>Oryzoideae</taxon>
        <taxon>Oryzeae</taxon>
        <taxon>Zizaniinae</taxon>
        <taxon>Zizania</taxon>
    </lineage>
</organism>
<sequence length="128" mass="13777">MLRHAASLPRRRRAACHRRDSEQPGWLWPTTSSSSTRTGQRTENPGSSTPFSLGLAQCRVHVARRDIASAGEASLASDGTTGRRPSPELCQYVDGRRCGGKGNHRPPGGGTAALQVTRPPLHCRRAAI</sequence>
<dbReference type="EMBL" id="JAAALK010000287">
    <property type="protein sequence ID" value="KAG8057559.1"/>
    <property type="molecule type" value="Genomic_DNA"/>
</dbReference>
<name>A0A8J5VV77_ZIZPA</name>
<keyword evidence="3" id="KW-1185">Reference proteome</keyword>
<dbReference type="Proteomes" id="UP000729402">
    <property type="component" value="Unassembled WGS sequence"/>
</dbReference>